<dbReference type="InterPro" id="IPR001424">
    <property type="entry name" value="SOD_Cu_Zn_dom"/>
</dbReference>
<evidence type="ECO:0000256" key="4">
    <source>
        <dbReference type="ARBA" id="ARBA00022862"/>
    </source>
</evidence>
<accession>A0A164YXU8</accession>
<evidence type="ECO:0000256" key="8">
    <source>
        <dbReference type="ARBA" id="ARBA00049204"/>
    </source>
</evidence>
<organism evidence="12 13">
    <name type="scientific">Daphnia magna</name>
    <dbReference type="NCBI Taxonomy" id="35525"/>
    <lineage>
        <taxon>Eukaryota</taxon>
        <taxon>Metazoa</taxon>
        <taxon>Ecdysozoa</taxon>
        <taxon>Arthropoda</taxon>
        <taxon>Crustacea</taxon>
        <taxon>Branchiopoda</taxon>
        <taxon>Diplostraca</taxon>
        <taxon>Cladocera</taxon>
        <taxon>Anomopoda</taxon>
        <taxon>Daphniidae</taxon>
        <taxon>Daphnia</taxon>
    </lineage>
</organism>
<dbReference type="InterPro" id="IPR024134">
    <property type="entry name" value="SOD_Cu/Zn_/chaperone"/>
</dbReference>
<dbReference type="PRINTS" id="PR00068">
    <property type="entry name" value="CUZNDISMTASE"/>
</dbReference>
<evidence type="ECO:0000256" key="1">
    <source>
        <dbReference type="ARBA" id="ARBA00010457"/>
    </source>
</evidence>
<dbReference type="GO" id="GO:0005507">
    <property type="term" value="F:copper ion binding"/>
    <property type="evidence" value="ECO:0007669"/>
    <property type="project" value="InterPro"/>
</dbReference>
<keyword evidence="7" id="KW-1015">Disulfide bond</keyword>
<evidence type="ECO:0000256" key="6">
    <source>
        <dbReference type="ARBA" id="ARBA00023008"/>
    </source>
</evidence>
<comment type="caution">
    <text evidence="12">The sequence shown here is derived from an EMBL/GenBank/DDBJ whole genome shotgun (WGS) entry which is preliminary data.</text>
</comment>
<dbReference type="OrthoDB" id="2015551at2759"/>
<dbReference type="CDD" id="cd00305">
    <property type="entry name" value="Cu-Zn_Superoxide_Dismutase"/>
    <property type="match status" value="1"/>
</dbReference>
<feature type="signal peptide" evidence="10">
    <location>
        <begin position="1"/>
        <end position="25"/>
    </location>
</feature>
<dbReference type="InterPro" id="IPR018152">
    <property type="entry name" value="SOD_Cu/Zn_BS"/>
</dbReference>
<dbReference type="FunFam" id="2.60.40.200:FF:000013">
    <property type="entry name" value="Superoxide dismutase [Cu-Zn]"/>
    <property type="match status" value="1"/>
</dbReference>
<reference evidence="12 13" key="1">
    <citation type="submission" date="2016-03" db="EMBL/GenBank/DDBJ databases">
        <title>EvidentialGene: Evidence-directed Construction of Genes on Genomes.</title>
        <authorList>
            <person name="Gilbert D.G."/>
            <person name="Choi J.-H."/>
            <person name="Mockaitis K."/>
            <person name="Colbourne J."/>
            <person name="Pfrender M."/>
        </authorList>
    </citation>
    <scope>NUCLEOTIDE SEQUENCE [LARGE SCALE GENOMIC DNA]</scope>
    <source>
        <strain evidence="12 13">Xinb3</strain>
        <tissue evidence="12">Complete organism</tissue>
    </source>
</reference>
<proteinExistence type="inferred from homology"/>
<evidence type="ECO:0000256" key="2">
    <source>
        <dbReference type="ARBA" id="ARBA00022723"/>
    </source>
</evidence>
<dbReference type="AlphaFoldDB" id="A0A164YXU8"/>
<protein>
    <recommendedName>
        <fullName evidence="9">Superoxide dismutase [Cu-Zn]</fullName>
        <ecNumber evidence="9">1.15.1.1</ecNumber>
    </recommendedName>
</protein>
<comment type="cofactor">
    <cofactor evidence="9">
        <name>Zn(2+)</name>
        <dbReference type="ChEBI" id="CHEBI:29105"/>
    </cofactor>
    <text evidence="9">Binds 1 zinc ion per subunit.</text>
</comment>
<gene>
    <name evidence="12" type="ORF">APZ42_018934</name>
</gene>
<keyword evidence="10" id="KW-0732">Signal</keyword>
<comment type="similarity">
    <text evidence="1 9">Belongs to the Cu-Zn superoxide dismutase family.</text>
</comment>
<sequence>MATTRRGSVMWHCLFLLVIATVCLGQIDFFDNRYSFQRPVSAVVDIKGTSKYPGISGQIHFTQTTVGGPVIVRGTIFGLTPGLHGLHIHQFGSLADDCNAAGPHFNPFNKDHGGVSDESRHVGDLGNIDAIGDYHTQADLFLFDHLISLSQKSERSILHRAVVIHERADDLGLGYHPDSKKTGNSGSRVACGIITLASSLSPYHY</sequence>
<evidence type="ECO:0000313" key="12">
    <source>
        <dbReference type="EMBL" id="KZS15718.1"/>
    </source>
</evidence>
<dbReference type="EC" id="1.15.1.1" evidence="9"/>
<dbReference type="Pfam" id="PF00080">
    <property type="entry name" value="Sod_Cu"/>
    <property type="match status" value="1"/>
</dbReference>
<evidence type="ECO:0000256" key="9">
    <source>
        <dbReference type="RuleBase" id="RU000393"/>
    </source>
</evidence>
<keyword evidence="2 9" id="KW-0479">Metal-binding</keyword>
<dbReference type="EMBL" id="LRGB01000868">
    <property type="protein sequence ID" value="KZS15718.1"/>
    <property type="molecule type" value="Genomic_DNA"/>
</dbReference>
<dbReference type="PANTHER" id="PTHR10003">
    <property type="entry name" value="SUPEROXIDE DISMUTASE CU-ZN -RELATED"/>
    <property type="match status" value="1"/>
</dbReference>
<name>A0A164YXU8_9CRUS</name>
<feature type="domain" description="Superoxide dismutase copper/zinc binding" evidence="11">
    <location>
        <begin position="55"/>
        <end position="194"/>
    </location>
</feature>
<evidence type="ECO:0000256" key="5">
    <source>
        <dbReference type="ARBA" id="ARBA00023002"/>
    </source>
</evidence>
<dbReference type="GO" id="GO:0004784">
    <property type="term" value="F:superoxide dismutase activity"/>
    <property type="evidence" value="ECO:0007669"/>
    <property type="project" value="UniProtKB-EC"/>
</dbReference>
<dbReference type="Proteomes" id="UP000076858">
    <property type="component" value="Unassembled WGS sequence"/>
</dbReference>
<evidence type="ECO:0000313" key="13">
    <source>
        <dbReference type="Proteomes" id="UP000076858"/>
    </source>
</evidence>
<dbReference type="InterPro" id="IPR036423">
    <property type="entry name" value="SOD-like_Cu/Zn_dom_sf"/>
</dbReference>
<keyword evidence="5 9" id="KW-0560">Oxidoreductase</keyword>
<dbReference type="Gene3D" id="2.60.40.200">
    <property type="entry name" value="Superoxide dismutase, copper/zinc binding domain"/>
    <property type="match status" value="1"/>
</dbReference>
<dbReference type="STRING" id="35525.A0A164YXU8"/>
<keyword evidence="4" id="KW-0049">Antioxidant</keyword>
<feature type="chain" id="PRO_5007854723" description="Superoxide dismutase [Cu-Zn]" evidence="10">
    <location>
        <begin position="26"/>
        <end position="205"/>
    </location>
</feature>
<evidence type="ECO:0000256" key="10">
    <source>
        <dbReference type="SAM" id="SignalP"/>
    </source>
</evidence>
<keyword evidence="3 9" id="KW-0862">Zinc</keyword>
<evidence type="ECO:0000259" key="11">
    <source>
        <dbReference type="Pfam" id="PF00080"/>
    </source>
</evidence>
<evidence type="ECO:0000256" key="3">
    <source>
        <dbReference type="ARBA" id="ARBA00022833"/>
    </source>
</evidence>
<keyword evidence="6 9" id="KW-0186">Copper</keyword>
<comment type="function">
    <text evidence="9">Destroys radicals which are normally produced within the cells and which are toxic to biological systems.</text>
</comment>
<keyword evidence="13" id="KW-1185">Reference proteome</keyword>
<evidence type="ECO:0000256" key="7">
    <source>
        <dbReference type="ARBA" id="ARBA00023157"/>
    </source>
</evidence>
<comment type="catalytic activity">
    <reaction evidence="8 9">
        <text>2 superoxide + 2 H(+) = H2O2 + O2</text>
        <dbReference type="Rhea" id="RHEA:20696"/>
        <dbReference type="ChEBI" id="CHEBI:15378"/>
        <dbReference type="ChEBI" id="CHEBI:15379"/>
        <dbReference type="ChEBI" id="CHEBI:16240"/>
        <dbReference type="ChEBI" id="CHEBI:18421"/>
        <dbReference type="EC" id="1.15.1.1"/>
    </reaction>
</comment>
<dbReference type="PROSITE" id="PS00332">
    <property type="entry name" value="SOD_CU_ZN_2"/>
    <property type="match status" value="1"/>
</dbReference>
<dbReference type="SUPFAM" id="SSF49329">
    <property type="entry name" value="Cu,Zn superoxide dismutase-like"/>
    <property type="match status" value="1"/>
</dbReference>
<comment type="cofactor">
    <cofactor evidence="9">
        <name>Cu cation</name>
        <dbReference type="ChEBI" id="CHEBI:23378"/>
    </cofactor>
    <text evidence="9">Binds 1 copper ion per subunit.</text>
</comment>